<evidence type="ECO:0000313" key="2">
    <source>
        <dbReference type="Proteomes" id="UP000326437"/>
    </source>
</evidence>
<proteinExistence type="predicted"/>
<gene>
    <name evidence="1" type="ORF">PS685_00194</name>
</gene>
<reference evidence="1 2" key="1">
    <citation type="submission" date="2019-09" db="EMBL/GenBank/DDBJ databases">
        <authorList>
            <person name="Chandra G."/>
            <person name="Truman W A."/>
        </authorList>
    </citation>
    <scope>NUCLEOTIDE SEQUENCE [LARGE SCALE GENOMIC DNA]</scope>
    <source>
        <strain evidence="1">PS685</strain>
    </source>
</reference>
<evidence type="ECO:0000313" key="1">
    <source>
        <dbReference type="EMBL" id="VVN50121.1"/>
    </source>
</evidence>
<organism evidence="1 2">
    <name type="scientific">Pseudomonas fluorescens</name>
    <dbReference type="NCBI Taxonomy" id="294"/>
    <lineage>
        <taxon>Bacteria</taxon>
        <taxon>Pseudomonadati</taxon>
        <taxon>Pseudomonadota</taxon>
        <taxon>Gammaproteobacteria</taxon>
        <taxon>Pseudomonadales</taxon>
        <taxon>Pseudomonadaceae</taxon>
        <taxon>Pseudomonas</taxon>
    </lineage>
</organism>
<accession>A0A5E6YDS0</accession>
<sequence length="39" mass="4273">MTRNLTPDVGGGGIPHCYFCEPGLILLGFMDKYFPVQGK</sequence>
<dbReference type="EMBL" id="CABVHO010000001">
    <property type="protein sequence ID" value="VVN50121.1"/>
    <property type="molecule type" value="Genomic_DNA"/>
</dbReference>
<dbReference type="Proteomes" id="UP000326437">
    <property type="component" value="Unassembled WGS sequence"/>
</dbReference>
<dbReference type="AlphaFoldDB" id="A0A5E6YDS0"/>
<protein>
    <submittedName>
        <fullName evidence="1">Uncharacterized protein</fullName>
    </submittedName>
</protein>
<name>A0A5E6YDS0_PSEFL</name>